<dbReference type="Pfam" id="PF04282">
    <property type="entry name" value="DUF438"/>
    <property type="match status" value="1"/>
</dbReference>
<dbReference type="InterPro" id="IPR007380">
    <property type="entry name" value="DUF438"/>
</dbReference>
<dbReference type="RefSeq" id="WP_179236226.1">
    <property type="nucleotide sequence ID" value="NZ_JACBNQ010000001.1"/>
</dbReference>
<dbReference type="EMBL" id="JACBNQ010000001">
    <property type="protein sequence ID" value="NYB72536.1"/>
    <property type="molecule type" value="Genomic_DNA"/>
</dbReference>
<protein>
    <submittedName>
        <fullName evidence="3">DUF438 domain-containing protein</fullName>
    </submittedName>
</protein>
<evidence type="ECO:0000259" key="1">
    <source>
        <dbReference type="Pfam" id="PF01814"/>
    </source>
</evidence>
<accession>A0A974BGN4</accession>
<dbReference type="SUPFAM" id="SSF55785">
    <property type="entry name" value="PYP-like sensor domain (PAS domain)"/>
    <property type="match status" value="1"/>
</dbReference>
<gene>
    <name evidence="3" type="ORF">HZF24_00110</name>
</gene>
<sequence>MSEHINNREYRKEIIKQIIKELHDGKSVDEVKSRFEEAFKGVSAVEITEAEQALIKEGLPITEVQRLCDVHSAVFKGSIEEIHRESDPTKIPGHPANVLFLENREIEKIIENKIKPYIDNLSDKESVEKLKDGFEQLLKIDIHYSKKENLLFPYMEKYGITAPPKVMWGVDDEIRADLKSIYSDLSSGHLNDEIKKRIEEALTRVNEMIFKEENIMIPMLLDVMSQDEWKTAADNSSEIGHMLRWVPEWKPDEEAKEEIKEEMSEPGTITLPSGIFKVNELTHMLNTLPFDITFVGSDDTVKYFSESSERIFPRPRTIIGRNISNCHPPASVHIVEEIVDDFKSGKKEHEDFWIKMKDKYIHIRYYAVRDEKGKYLGVLEVSQDIKPIQEITGEKRLVTE</sequence>
<organism evidence="3 4">
    <name type="scientific">Sedimentibacter hydroxybenzoicus DSM 7310</name>
    <dbReference type="NCBI Taxonomy" id="1123245"/>
    <lineage>
        <taxon>Bacteria</taxon>
        <taxon>Bacillati</taxon>
        <taxon>Bacillota</taxon>
        <taxon>Tissierellia</taxon>
        <taxon>Sedimentibacter</taxon>
    </lineage>
</organism>
<dbReference type="GO" id="GO:0005886">
    <property type="term" value="C:plasma membrane"/>
    <property type="evidence" value="ECO:0007669"/>
    <property type="project" value="TreeGrafter"/>
</dbReference>
<dbReference type="Gene3D" id="3.30.450.20">
    <property type="entry name" value="PAS domain"/>
    <property type="match status" value="1"/>
</dbReference>
<comment type="caution">
    <text evidence="3">The sequence shown here is derived from an EMBL/GenBank/DDBJ whole genome shotgun (WGS) entry which is preliminary data.</text>
</comment>
<evidence type="ECO:0000313" key="3">
    <source>
        <dbReference type="EMBL" id="NYB72536.1"/>
    </source>
</evidence>
<dbReference type="InterPro" id="IPR035965">
    <property type="entry name" value="PAS-like_dom_sf"/>
</dbReference>
<dbReference type="Pfam" id="PF01814">
    <property type="entry name" value="Hemerythrin"/>
    <property type="match status" value="1"/>
</dbReference>
<proteinExistence type="predicted"/>
<dbReference type="PANTHER" id="PTHR39966">
    <property type="entry name" value="BLL2471 PROTEIN-RELATED"/>
    <property type="match status" value="1"/>
</dbReference>
<reference evidence="3" key="1">
    <citation type="submission" date="2020-07" db="EMBL/GenBank/DDBJ databases">
        <title>Genomic analysis of a strain of Sedimentibacter Hydroxybenzoicus DSM7310.</title>
        <authorList>
            <person name="Ma S."/>
        </authorList>
    </citation>
    <scope>NUCLEOTIDE SEQUENCE</scope>
    <source>
        <strain evidence="3">DSM 7310</strain>
    </source>
</reference>
<dbReference type="PANTHER" id="PTHR39966:SF3">
    <property type="entry name" value="DUF438 DOMAIN-CONTAINING PROTEIN"/>
    <property type="match status" value="1"/>
</dbReference>
<evidence type="ECO:0000313" key="4">
    <source>
        <dbReference type="Proteomes" id="UP000611629"/>
    </source>
</evidence>
<keyword evidence="4" id="KW-1185">Reference proteome</keyword>
<feature type="domain" description="DUF438" evidence="2">
    <location>
        <begin position="15"/>
        <end position="81"/>
    </location>
</feature>
<feature type="domain" description="Hemerythrin-like" evidence="1">
    <location>
        <begin position="95"/>
        <end position="220"/>
    </location>
</feature>
<dbReference type="InterPro" id="IPR012312">
    <property type="entry name" value="Hemerythrin-like"/>
</dbReference>
<evidence type="ECO:0000259" key="2">
    <source>
        <dbReference type="Pfam" id="PF04282"/>
    </source>
</evidence>
<name>A0A974BGN4_SEDHY</name>
<dbReference type="AlphaFoldDB" id="A0A974BGN4"/>
<dbReference type="Proteomes" id="UP000611629">
    <property type="component" value="Unassembled WGS sequence"/>
</dbReference>
<dbReference type="Pfam" id="PF13596">
    <property type="entry name" value="PAS_10"/>
    <property type="match status" value="1"/>
</dbReference>
<dbReference type="Gene3D" id="1.20.120.520">
    <property type="entry name" value="nmb1532 protein domain like"/>
    <property type="match status" value="1"/>
</dbReference>